<accession>A0A9E2BHK0</accession>
<evidence type="ECO:0000313" key="6">
    <source>
        <dbReference type="EMBL" id="MBT9144726.1"/>
    </source>
</evidence>
<evidence type="ECO:0000256" key="4">
    <source>
        <dbReference type="HAMAP-Rule" id="MF_00271"/>
    </source>
</evidence>
<dbReference type="NCBIfam" id="TIGR00309">
    <property type="entry name" value="V_ATPase_subD"/>
    <property type="match status" value="1"/>
</dbReference>
<reference evidence="6 7" key="1">
    <citation type="journal article" date="2021" name="bioRxiv">
        <title>Unique metabolic strategies in Hadean analogues reveal hints for primordial physiology.</title>
        <authorList>
            <person name="Nobu M.K."/>
            <person name="Nakai R."/>
            <person name="Tamazawa S."/>
            <person name="Mori H."/>
            <person name="Toyoda A."/>
            <person name="Ijiri A."/>
            <person name="Suzuki S."/>
            <person name="Kurokawa K."/>
            <person name="Kamagata Y."/>
            <person name="Tamaki H."/>
        </authorList>
    </citation>
    <scope>NUCLEOTIDE SEQUENCE [LARGE SCALE GENOMIC DNA]</scope>
    <source>
        <strain evidence="6">BS525</strain>
    </source>
</reference>
<name>A0A9E2BHK0_PSYF1</name>
<dbReference type="PANTHER" id="PTHR11671">
    <property type="entry name" value="V-TYPE ATP SYNTHASE SUBUNIT D"/>
    <property type="match status" value="1"/>
</dbReference>
<dbReference type="GO" id="GO:0005524">
    <property type="term" value="F:ATP binding"/>
    <property type="evidence" value="ECO:0007669"/>
    <property type="project" value="UniProtKB-UniRule"/>
</dbReference>
<proteinExistence type="inferred from homology"/>
<keyword evidence="4" id="KW-0066">ATP synthesis</keyword>
<keyword evidence="4" id="KW-0375">Hydrogen ion transport</keyword>
<dbReference type="Pfam" id="PF01813">
    <property type="entry name" value="ATP-synt_D"/>
    <property type="match status" value="1"/>
</dbReference>
<dbReference type="GO" id="GO:0042777">
    <property type="term" value="P:proton motive force-driven plasma membrane ATP synthesis"/>
    <property type="evidence" value="ECO:0007669"/>
    <property type="project" value="UniProtKB-UniRule"/>
</dbReference>
<dbReference type="GO" id="GO:0046961">
    <property type="term" value="F:proton-transporting ATPase activity, rotational mechanism"/>
    <property type="evidence" value="ECO:0007669"/>
    <property type="project" value="InterPro"/>
</dbReference>
<keyword evidence="2 4" id="KW-0813">Transport</keyword>
<evidence type="ECO:0000256" key="2">
    <source>
        <dbReference type="ARBA" id="ARBA00022448"/>
    </source>
</evidence>
<comment type="function">
    <text evidence="4">Produces ATP from ADP in the presence of a proton gradient across the membrane.</text>
</comment>
<organism evidence="6 7">
    <name type="scientific">Psychracetigena formicireducens</name>
    <dbReference type="NCBI Taxonomy" id="2986056"/>
    <lineage>
        <taxon>Bacteria</taxon>
        <taxon>Bacillati</taxon>
        <taxon>Candidatus Lithacetigenota</taxon>
        <taxon>Candidatus Psychracetigena</taxon>
    </lineage>
</organism>
<evidence type="ECO:0000256" key="5">
    <source>
        <dbReference type="SAM" id="Coils"/>
    </source>
</evidence>
<dbReference type="HAMAP" id="MF_00271">
    <property type="entry name" value="ATP_synth_D_arch"/>
    <property type="match status" value="1"/>
</dbReference>
<gene>
    <name evidence="6" type="primary">ntpD</name>
    <name evidence="4" type="synonym">atpD</name>
    <name evidence="6" type="ORF">DDT42_00574</name>
</gene>
<dbReference type="AlphaFoldDB" id="A0A9E2BHK0"/>
<feature type="coiled-coil region" evidence="5">
    <location>
        <begin position="124"/>
        <end position="161"/>
    </location>
</feature>
<protein>
    <recommendedName>
        <fullName evidence="4">V-type ATP synthase subunit D</fullName>
    </recommendedName>
    <alternativeName>
        <fullName evidence="4">V-ATPase subunit D</fullName>
    </alternativeName>
</protein>
<comment type="similarity">
    <text evidence="1 4">Belongs to the V-ATPase D subunit family.</text>
</comment>
<dbReference type="Proteomes" id="UP000811545">
    <property type="component" value="Unassembled WGS sequence"/>
</dbReference>
<dbReference type="GO" id="GO:0046933">
    <property type="term" value="F:proton-transporting ATP synthase activity, rotational mechanism"/>
    <property type="evidence" value="ECO:0007669"/>
    <property type="project" value="UniProtKB-UniRule"/>
</dbReference>
<evidence type="ECO:0000256" key="1">
    <source>
        <dbReference type="ARBA" id="ARBA00005850"/>
    </source>
</evidence>
<dbReference type="InterPro" id="IPR002699">
    <property type="entry name" value="V_ATPase_D"/>
</dbReference>
<evidence type="ECO:0000256" key="3">
    <source>
        <dbReference type="ARBA" id="ARBA00023065"/>
    </source>
</evidence>
<dbReference type="Gene3D" id="1.10.287.3240">
    <property type="match status" value="1"/>
</dbReference>
<comment type="caution">
    <text evidence="6">The sequence shown here is derived from an EMBL/GenBank/DDBJ whole genome shotgun (WGS) entry which is preliminary data.</text>
</comment>
<evidence type="ECO:0000313" key="7">
    <source>
        <dbReference type="Proteomes" id="UP000811545"/>
    </source>
</evidence>
<keyword evidence="5" id="KW-0175">Coiled coil</keyword>
<sequence length="206" mass="23944">MININPNRMELLRLKRRLAVARRGHRLLRDKLEGLMKEFIKLSKEYIRIRREVDAGLKKVMQAMILAEASMAPQALPLSILTSASMNTLKKAIKRIMGVKIPSYEVDLSNFIISYGFVFTTSSLDEAVENIKELFTKLVRLAEVEIAIKIMIKEIARTKRRVNALEHVLIPQMEETSRYITFRLDEMDRSNISRLTRIKEIIRKES</sequence>
<keyword evidence="3 4" id="KW-0406">Ion transport</keyword>
<dbReference type="EMBL" id="QLTW01000018">
    <property type="protein sequence ID" value="MBT9144726.1"/>
    <property type="molecule type" value="Genomic_DNA"/>
</dbReference>